<dbReference type="EMBL" id="JGZM01000002">
    <property type="protein sequence ID" value="KFI88943.1"/>
    <property type="molecule type" value="Genomic_DNA"/>
</dbReference>
<dbReference type="RefSeq" id="WP_033508514.1">
    <property type="nucleotide sequence ID" value="NZ_JDTM01000002.1"/>
</dbReference>
<reference evidence="1 2" key="1">
    <citation type="submission" date="2014-03" db="EMBL/GenBank/DDBJ databases">
        <title>Genomics of Bifidobacteria.</title>
        <authorList>
            <person name="Ventura M."/>
            <person name="Milani C."/>
            <person name="Lugli G.A."/>
        </authorList>
    </citation>
    <scope>NUCLEOTIDE SEQUENCE [LARGE SCALE GENOMIC DNA]</scope>
    <source>
        <strain evidence="1 2">LMG 14934</strain>
    </source>
</reference>
<organism evidence="1 2">
    <name type="scientific">Bifidobacterium pullorum subsp. saeculare DSM 6531 = LMG 14934</name>
    <dbReference type="NCBI Taxonomy" id="1437611"/>
    <lineage>
        <taxon>Bacteria</taxon>
        <taxon>Bacillati</taxon>
        <taxon>Actinomycetota</taxon>
        <taxon>Actinomycetes</taxon>
        <taxon>Bifidobacteriales</taxon>
        <taxon>Bifidobacteriaceae</taxon>
        <taxon>Bifidobacterium</taxon>
    </lineage>
</organism>
<comment type="caution">
    <text evidence="1">The sequence shown here is derived from an EMBL/GenBank/DDBJ whole genome shotgun (WGS) entry which is preliminary data.</text>
</comment>
<dbReference type="AlphaFoldDB" id="A0A087D093"/>
<proteinExistence type="predicted"/>
<gene>
    <name evidence="1" type="ORF">BSAE_0274</name>
</gene>
<protein>
    <submittedName>
        <fullName evidence="1">Tail type measure protein</fullName>
    </submittedName>
</protein>
<name>A0A087D093_9BIFI</name>
<evidence type="ECO:0000313" key="2">
    <source>
        <dbReference type="Proteomes" id="UP000029040"/>
    </source>
</evidence>
<sequence length="167" mass="18578">MTRVRVRLRVPGGDTGTMPAPGEILFQPTARHTNGDDIVLPAPMRCRLDPSGCTLVDLPPSQLPRWCWKAVERTLGGTTRYVDVPDSPDELEYAQLTDVDPKTLQAKPPDESAWNAIYQRIEDIVDDVPRINIGTGPPDTPEHTGDIWIDSTTWDIYTATRKDQTNG</sequence>
<dbReference type="Proteomes" id="UP000029040">
    <property type="component" value="Unassembled WGS sequence"/>
</dbReference>
<evidence type="ECO:0000313" key="1">
    <source>
        <dbReference type="EMBL" id="KFI88943.1"/>
    </source>
</evidence>
<accession>A0A087D093</accession>